<name>M4EC33_BRACM</name>
<dbReference type="STRING" id="51351.M4EC33"/>
<protein>
    <recommendedName>
        <fullName evidence="1">DUF7812 domain-containing protein</fullName>
    </recommendedName>
</protein>
<organism evidence="2 3">
    <name type="scientific">Brassica campestris</name>
    <name type="common">Field mustard</name>
    <dbReference type="NCBI Taxonomy" id="3711"/>
    <lineage>
        <taxon>Eukaryota</taxon>
        <taxon>Viridiplantae</taxon>
        <taxon>Streptophyta</taxon>
        <taxon>Embryophyta</taxon>
        <taxon>Tracheophyta</taxon>
        <taxon>Spermatophyta</taxon>
        <taxon>Magnoliopsida</taxon>
        <taxon>eudicotyledons</taxon>
        <taxon>Gunneridae</taxon>
        <taxon>Pentapetalae</taxon>
        <taxon>rosids</taxon>
        <taxon>malvids</taxon>
        <taxon>Brassicales</taxon>
        <taxon>Brassicaceae</taxon>
        <taxon>Brassiceae</taxon>
        <taxon>Brassica</taxon>
    </lineage>
</organism>
<evidence type="ECO:0000313" key="2">
    <source>
        <dbReference type="EnsemblPlants" id="Bra026342.1-P"/>
    </source>
</evidence>
<feature type="domain" description="DUF7812" evidence="1">
    <location>
        <begin position="122"/>
        <end position="576"/>
    </location>
</feature>
<accession>M4EC33</accession>
<evidence type="ECO:0000259" key="1">
    <source>
        <dbReference type="Pfam" id="PF25104"/>
    </source>
</evidence>
<keyword evidence="3" id="KW-1185">Reference proteome</keyword>
<dbReference type="EnsemblPlants" id="Bra026342.1">
    <property type="protein sequence ID" value="Bra026342.1-P"/>
    <property type="gene ID" value="Bra026342"/>
</dbReference>
<proteinExistence type="predicted"/>
<sequence length="718" mass="80526">MVAKRNSKKLRPSKISDPDTLFRFLASSIASAAQVSKQPILKHLLCILGKLSSTQLINWDSGNVASRYWNLKSSGESVSFVDVCGLSDVLFTELDRSFEILLRKESCYTFASGEESIELAILYLRCCMKIITLLLPGHDMALENAKTLLSILSGLISATYEGTSSSDETRRTFLRTGLEPSSSDEPRRTFLRTGLEVFIDEVLVNKSIRDLLFRVDPAFSSCILFSRHDMAGVLEMVSAHFILSVSDEKLNEMYVERLYWKQVSPVRPPQLTISAATSLLLDPAMFSAPRMIHAYVVLLVSDAIGICCVKGLDLQLFDRCVDAFDKSVVLYTRYTCKDENEPSEKFGVSTSSSRMRTTHLLLPSTLEKVNEVTVKLKDSWSSYHSSNAKRENDELVACSVAYAKETLTVFDSSYSENTLSQILSVLGCAILRASSDDVMDSVLQKYSASSVEDLYLLASILKLMSCSTLQVIRVLRHYRSDDAGDVRSCKEYKSMMDVVQRFEKFSVHLPGQSFLHDRMGSHPHVHLKSKWMLMHFSGLLSVSFALKLDFLMKGSVFGMVISLYLFILEGGDLEALGHSESPSPSIPSKDLEASEAEETAVDRKLSEAIALKFQKTRTLYLGKLSGAKDAENGSDSGVGVEEKSCNGEKYLWLLGEKGDMKSSDVEDLADFIVCEPGKDYRDWIKGRERFRSQKWKCGKAALRRWNKKQKAWRENKRK</sequence>
<dbReference type="Proteomes" id="UP000011750">
    <property type="component" value="Chromosome A01"/>
</dbReference>
<dbReference type="eggNOG" id="ENOG502QSWA">
    <property type="taxonomic scope" value="Eukaryota"/>
</dbReference>
<reference evidence="2 3" key="1">
    <citation type="journal article" date="2011" name="Nat. Genet.">
        <title>The genome of the mesopolyploid crop species Brassica rapa.</title>
        <authorList>
            <consortium name="Brassica rapa Genome Sequencing Project Consortium"/>
            <person name="Wang X."/>
            <person name="Wang H."/>
            <person name="Wang J."/>
            <person name="Sun R."/>
            <person name="Wu J."/>
            <person name="Liu S."/>
            <person name="Bai Y."/>
            <person name="Mun J.H."/>
            <person name="Bancroft I."/>
            <person name="Cheng F."/>
            <person name="Huang S."/>
            <person name="Li X."/>
            <person name="Hua W."/>
            <person name="Wang J."/>
            <person name="Wang X."/>
            <person name="Freeling M."/>
            <person name="Pires J.C."/>
            <person name="Paterson A.H."/>
            <person name="Chalhoub B."/>
            <person name="Wang B."/>
            <person name="Hayward A."/>
            <person name="Sharpe A.G."/>
            <person name="Park B.S."/>
            <person name="Weisshaar B."/>
            <person name="Liu B."/>
            <person name="Li B."/>
            <person name="Liu B."/>
            <person name="Tong C."/>
            <person name="Song C."/>
            <person name="Duran C."/>
            <person name="Peng C."/>
            <person name="Geng C."/>
            <person name="Koh C."/>
            <person name="Lin C."/>
            <person name="Edwards D."/>
            <person name="Mu D."/>
            <person name="Shen D."/>
            <person name="Soumpourou E."/>
            <person name="Li F."/>
            <person name="Fraser F."/>
            <person name="Conant G."/>
            <person name="Lassalle G."/>
            <person name="King G.J."/>
            <person name="Bonnema G."/>
            <person name="Tang H."/>
            <person name="Wang H."/>
            <person name="Belcram H."/>
            <person name="Zhou H."/>
            <person name="Hirakawa H."/>
            <person name="Abe H."/>
            <person name="Guo H."/>
            <person name="Wang H."/>
            <person name="Jin H."/>
            <person name="Parkin I.A."/>
            <person name="Batley J."/>
            <person name="Kim J.S."/>
            <person name="Just J."/>
            <person name="Li J."/>
            <person name="Xu J."/>
            <person name="Deng J."/>
            <person name="Kim J.A."/>
            <person name="Li J."/>
            <person name="Yu J."/>
            <person name="Meng J."/>
            <person name="Wang J."/>
            <person name="Min J."/>
            <person name="Poulain J."/>
            <person name="Wang J."/>
            <person name="Hatakeyama K."/>
            <person name="Wu K."/>
            <person name="Wang L."/>
            <person name="Fang L."/>
            <person name="Trick M."/>
            <person name="Links M.G."/>
            <person name="Zhao M."/>
            <person name="Jin M."/>
            <person name="Ramchiary N."/>
            <person name="Drou N."/>
            <person name="Berkman P.J."/>
            <person name="Cai Q."/>
            <person name="Huang Q."/>
            <person name="Li R."/>
            <person name="Tabata S."/>
            <person name="Cheng S."/>
            <person name="Zhang S."/>
            <person name="Zhang S."/>
            <person name="Huang S."/>
            <person name="Sato S."/>
            <person name="Sun S."/>
            <person name="Kwon S.J."/>
            <person name="Choi S.R."/>
            <person name="Lee T.H."/>
            <person name="Fan W."/>
            <person name="Zhao X."/>
            <person name="Tan X."/>
            <person name="Xu X."/>
            <person name="Wang Y."/>
            <person name="Qiu Y."/>
            <person name="Yin Y."/>
            <person name="Li Y."/>
            <person name="Du Y."/>
            <person name="Liao Y."/>
            <person name="Lim Y."/>
            <person name="Narusaka Y."/>
            <person name="Wang Y."/>
            <person name="Wang Z."/>
            <person name="Li Z."/>
            <person name="Wang Z."/>
            <person name="Xiong Z."/>
            <person name="Zhang Z."/>
        </authorList>
    </citation>
    <scope>NUCLEOTIDE SEQUENCE [LARGE SCALE GENOMIC DNA]</scope>
    <source>
        <strain evidence="2 3">cv. Chiifu-401-42</strain>
    </source>
</reference>
<dbReference type="OMA" id="DWIKGRE"/>
<reference evidence="2" key="3">
    <citation type="submission" date="2023-03" db="UniProtKB">
        <authorList>
            <consortium name="EnsemblPlants"/>
        </authorList>
    </citation>
    <scope>IDENTIFICATION</scope>
    <source>
        <strain evidence="2">cv. Chiifu-401-42</strain>
    </source>
</reference>
<dbReference type="AlphaFoldDB" id="M4EC33"/>
<dbReference type="PANTHER" id="PTHR36786">
    <property type="entry name" value="2-ISOPROPYLMALATE SYNTHASE"/>
    <property type="match status" value="1"/>
</dbReference>
<evidence type="ECO:0000313" key="3">
    <source>
        <dbReference type="Proteomes" id="UP000011750"/>
    </source>
</evidence>
<dbReference type="FunCoup" id="M4EC33">
    <property type="interactions" value="177"/>
</dbReference>
<dbReference type="HOGENOM" id="CLU_024355_0_0_1"/>
<dbReference type="InParanoid" id="M4EC33"/>
<dbReference type="Gramene" id="Bra026342.1">
    <property type="protein sequence ID" value="Bra026342.1-P"/>
    <property type="gene ID" value="Bra026342"/>
</dbReference>
<dbReference type="Pfam" id="PF25104">
    <property type="entry name" value="DUF7812"/>
    <property type="match status" value="1"/>
</dbReference>
<reference evidence="2 3" key="2">
    <citation type="journal article" date="2018" name="Hortic Res">
        <title>Improved Brassica rapa reference genome by single-molecule sequencing and chromosome conformation capture technologies.</title>
        <authorList>
            <person name="Zhang L."/>
            <person name="Cai X."/>
            <person name="Wu J."/>
            <person name="Liu M."/>
            <person name="Grob S."/>
            <person name="Cheng F."/>
            <person name="Liang J."/>
            <person name="Cai C."/>
            <person name="Liu Z."/>
            <person name="Liu B."/>
            <person name="Wang F."/>
            <person name="Li S."/>
            <person name="Liu F."/>
            <person name="Li X."/>
            <person name="Cheng L."/>
            <person name="Yang W."/>
            <person name="Li M.H."/>
            <person name="Grossniklaus U."/>
            <person name="Zheng H."/>
            <person name="Wang X."/>
        </authorList>
    </citation>
    <scope>NUCLEOTIDE SEQUENCE [LARGE SCALE GENOMIC DNA]</scope>
    <source>
        <strain evidence="2 3">cv. Chiifu-401-42</strain>
    </source>
</reference>
<dbReference type="InterPro" id="IPR056714">
    <property type="entry name" value="DUF7812"/>
</dbReference>
<dbReference type="PANTHER" id="PTHR36786:SF1">
    <property type="entry name" value="2-ISOPROPYLMALATE SYNTHASE"/>
    <property type="match status" value="1"/>
</dbReference>